<dbReference type="InterPro" id="IPR002733">
    <property type="entry name" value="AMMECR1_domain"/>
</dbReference>
<dbReference type="NCBIfam" id="TIGR00296">
    <property type="entry name" value="TIGR00296 family protein"/>
    <property type="match status" value="1"/>
</dbReference>
<protein>
    <recommendedName>
        <fullName evidence="2">AMMECR1 domain-containing protein</fullName>
    </recommendedName>
</protein>
<name>A0A0F9GUF9_9ZZZZ</name>
<evidence type="ECO:0000256" key="1">
    <source>
        <dbReference type="SAM" id="MobiDB-lite"/>
    </source>
</evidence>
<dbReference type="SUPFAM" id="SSF143447">
    <property type="entry name" value="AMMECR1-like"/>
    <property type="match status" value="1"/>
</dbReference>
<dbReference type="InterPro" id="IPR036071">
    <property type="entry name" value="AMMECR1_dom_sf"/>
</dbReference>
<gene>
    <name evidence="3" type="ORF">LCGC14_1784790</name>
</gene>
<dbReference type="NCBIfam" id="TIGR04335">
    <property type="entry name" value="AmmeMemoSam_A"/>
    <property type="match status" value="1"/>
</dbReference>
<dbReference type="InterPro" id="IPR027485">
    <property type="entry name" value="AMMECR1_N"/>
</dbReference>
<dbReference type="PANTHER" id="PTHR13016">
    <property type="entry name" value="AMMECR1 HOMOLOG"/>
    <property type="match status" value="1"/>
</dbReference>
<dbReference type="InterPro" id="IPR027623">
    <property type="entry name" value="AmmeMemoSam_A"/>
</dbReference>
<sequence>MHPLVELAKRTVEELARTGRKPGPPEPGSSLPEEFFNDRAGVFVCIKKQGDLRGCIGTFQPTSDNIARETVRNAIAASTKDPRFSPIKEDELPLLTFSVDVLTAPEPVSGPDELDPGRYGVIVTSGLRRGLLLPDLDGVDTVEEQMSIALMKAGIEPDEDIKIERFEVKRYC</sequence>
<accession>A0A0F9GUF9</accession>
<proteinExistence type="predicted"/>
<dbReference type="InterPro" id="IPR023473">
    <property type="entry name" value="AMMECR1"/>
</dbReference>
<dbReference type="Gene3D" id="3.30.1490.150">
    <property type="entry name" value="Hypothetical protein ph0010, domain 2"/>
    <property type="match status" value="1"/>
</dbReference>
<feature type="domain" description="AMMECR1" evidence="2">
    <location>
        <begin position="1"/>
        <end position="172"/>
    </location>
</feature>
<dbReference type="AlphaFoldDB" id="A0A0F9GUF9"/>
<evidence type="ECO:0000259" key="2">
    <source>
        <dbReference type="PROSITE" id="PS51112"/>
    </source>
</evidence>
<comment type="caution">
    <text evidence="3">The sequence shown here is derived from an EMBL/GenBank/DDBJ whole genome shotgun (WGS) entry which is preliminary data.</text>
</comment>
<dbReference type="Gene3D" id="3.30.700.20">
    <property type="entry name" value="Hypothetical protein ph0010, domain 1"/>
    <property type="match status" value="1"/>
</dbReference>
<feature type="region of interest" description="Disordered" evidence="1">
    <location>
        <begin position="14"/>
        <end position="33"/>
    </location>
</feature>
<dbReference type="Pfam" id="PF01871">
    <property type="entry name" value="AMMECR1"/>
    <property type="match status" value="1"/>
</dbReference>
<dbReference type="EMBL" id="LAZR01016942">
    <property type="protein sequence ID" value="KKM02404.1"/>
    <property type="molecule type" value="Genomic_DNA"/>
</dbReference>
<reference evidence="3" key="1">
    <citation type="journal article" date="2015" name="Nature">
        <title>Complex archaea that bridge the gap between prokaryotes and eukaryotes.</title>
        <authorList>
            <person name="Spang A."/>
            <person name="Saw J.H."/>
            <person name="Jorgensen S.L."/>
            <person name="Zaremba-Niedzwiedzka K."/>
            <person name="Martijn J."/>
            <person name="Lind A.E."/>
            <person name="van Eijk R."/>
            <person name="Schleper C."/>
            <person name="Guy L."/>
            <person name="Ettema T.J."/>
        </authorList>
    </citation>
    <scope>NUCLEOTIDE SEQUENCE</scope>
</reference>
<organism evidence="3">
    <name type="scientific">marine sediment metagenome</name>
    <dbReference type="NCBI Taxonomy" id="412755"/>
    <lineage>
        <taxon>unclassified sequences</taxon>
        <taxon>metagenomes</taxon>
        <taxon>ecological metagenomes</taxon>
    </lineage>
</organism>
<evidence type="ECO:0000313" key="3">
    <source>
        <dbReference type="EMBL" id="KKM02404.1"/>
    </source>
</evidence>
<dbReference type="PANTHER" id="PTHR13016:SF0">
    <property type="entry name" value="AMME SYNDROME CANDIDATE GENE 1 PROTEIN"/>
    <property type="match status" value="1"/>
</dbReference>
<dbReference type="PROSITE" id="PS51112">
    <property type="entry name" value="AMMECR1"/>
    <property type="match status" value="1"/>
</dbReference>